<reference evidence="1" key="1">
    <citation type="submission" date="2018-01" db="EMBL/GenBank/DDBJ databases">
        <authorList>
            <person name="Krukenberg V."/>
        </authorList>
    </citation>
    <scope>NUCLEOTIDE SEQUENCE</scope>
    <source>
        <strain evidence="1">E20ANME2</strain>
    </source>
</reference>
<evidence type="ECO:0000313" key="2">
    <source>
        <dbReference type="Proteomes" id="UP000248329"/>
    </source>
</evidence>
<organism evidence="1 2">
    <name type="scientific">Candidatus Methanogaster sp</name>
    <dbReference type="NCBI Taxonomy" id="3386292"/>
    <lineage>
        <taxon>Archaea</taxon>
        <taxon>Methanobacteriati</taxon>
        <taxon>Methanobacteriota</taxon>
        <taxon>Stenosarchaea group</taxon>
        <taxon>Methanomicrobia</taxon>
        <taxon>Methanosarcinales</taxon>
        <taxon>ANME-2 cluster</taxon>
        <taxon>Candidatus Methanogasteraceae</taxon>
        <taxon>Candidatus Methanogaster</taxon>
    </lineage>
</organism>
<evidence type="ECO:0000313" key="1">
    <source>
        <dbReference type="EMBL" id="PXF60817.1"/>
    </source>
</evidence>
<sequence>MVNFGKWAKDRFKKDPLKVSADEIKRDQLKVDRLASIKRDEIEDANDKLLKTIQKGKGQSKETKINLAVELDVLKKKKMQLQKSHEGLMSQKKALNMLEFMIEQKNAKQASTVANRIFDMDVDRVTEIASDFAVEDMMKQDKLSELEGAMVGIFGGEQLSEETKQALEMWDELESGEMDEDEFFKEIEKSTDKMVVKREEEAQV</sequence>
<accession>A0AC61L3K0</accession>
<protein>
    <submittedName>
        <fullName evidence="1">Uncharacterized protein</fullName>
    </submittedName>
</protein>
<comment type="caution">
    <text evidence="1">The sequence shown here is derived from an EMBL/GenBank/DDBJ whole genome shotgun (WGS) entry which is preliminary data.</text>
</comment>
<proteinExistence type="predicted"/>
<dbReference type="Proteomes" id="UP000248329">
    <property type="component" value="Unassembled WGS sequence"/>
</dbReference>
<dbReference type="EMBL" id="PQXF01000011">
    <property type="protein sequence ID" value="PXF60817.1"/>
    <property type="molecule type" value="Genomic_DNA"/>
</dbReference>
<gene>
    <name evidence="1" type="ORF">C4B59_07465</name>
</gene>
<name>A0AC61L3K0_9EURY</name>